<gene>
    <name evidence="3" type="ORF">POI8812_00274</name>
</gene>
<dbReference type="AlphaFoldDB" id="A0A2R8A6W6"/>
<dbReference type="Pfam" id="PF10986">
    <property type="entry name" value="ZrgA"/>
    <property type="match status" value="1"/>
</dbReference>
<sequence>MRRALGIAVALAAGPALADETRQLDAHEHGVGTLNIAIEADSVAMEFTAPGADIVGFEYQAESDEDLAAIETAKTLLQAPLDLFTIPDAADCTIAEVDVELEGNAHHEEHDGHDHADHGHDDHDDAHDHDHTEAHEGHAEFHATYLLECENVTEVSQITFAYFDAFPNAREVEVQLISETGARAYEVTRAAPVLDLER</sequence>
<keyword evidence="4" id="KW-1185">Reference proteome</keyword>
<dbReference type="InterPro" id="IPR021253">
    <property type="entry name" value="ZrgA-like"/>
</dbReference>
<accession>A0A2R8A6W6</accession>
<reference evidence="3 4" key="1">
    <citation type="submission" date="2018-03" db="EMBL/GenBank/DDBJ databases">
        <authorList>
            <person name="Keele B.F."/>
        </authorList>
    </citation>
    <scope>NUCLEOTIDE SEQUENCE [LARGE SCALE GENOMIC DNA]</scope>
    <source>
        <strain evidence="3 4">CeCT 8812</strain>
    </source>
</reference>
<evidence type="ECO:0000313" key="3">
    <source>
        <dbReference type="EMBL" id="SPF27979.1"/>
    </source>
</evidence>
<evidence type="ECO:0000256" key="2">
    <source>
        <dbReference type="SAM" id="SignalP"/>
    </source>
</evidence>
<feature type="chain" id="PRO_5015316053" description="Zinc-binding protein" evidence="2">
    <location>
        <begin position="19"/>
        <end position="198"/>
    </location>
</feature>
<organism evidence="3 4">
    <name type="scientific">Pontivivens insulae</name>
    <dbReference type="NCBI Taxonomy" id="1639689"/>
    <lineage>
        <taxon>Bacteria</taxon>
        <taxon>Pseudomonadati</taxon>
        <taxon>Pseudomonadota</taxon>
        <taxon>Alphaproteobacteria</taxon>
        <taxon>Rhodobacterales</taxon>
        <taxon>Paracoccaceae</taxon>
        <taxon>Pontivivens</taxon>
    </lineage>
</organism>
<feature type="signal peptide" evidence="2">
    <location>
        <begin position="1"/>
        <end position="18"/>
    </location>
</feature>
<feature type="region of interest" description="Disordered" evidence="1">
    <location>
        <begin position="107"/>
        <end position="136"/>
    </location>
</feature>
<dbReference type="EMBL" id="OMKW01000001">
    <property type="protein sequence ID" value="SPF27979.1"/>
    <property type="molecule type" value="Genomic_DNA"/>
</dbReference>
<dbReference type="Proteomes" id="UP000244932">
    <property type="component" value="Unassembled WGS sequence"/>
</dbReference>
<evidence type="ECO:0008006" key="5">
    <source>
        <dbReference type="Google" id="ProtNLM"/>
    </source>
</evidence>
<dbReference type="RefSeq" id="WP_108781463.1">
    <property type="nucleotide sequence ID" value="NZ_OMKW01000001.1"/>
</dbReference>
<protein>
    <recommendedName>
        <fullName evidence="5">Zinc-binding protein</fullName>
    </recommendedName>
</protein>
<name>A0A2R8A6W6_9RHOB</name>
<evidence type="ECO:0000256" key="1">
    <source>
        <dbReference type="SAM" id="MobiDB-lite"/>
    </source>
</evidence>
<proteinExistence type="predicted"/>
<keyword evidence="2" id="KW-0732">Signal</keyword>
<evidence type="ECO:0000313" key="4">
    <source>
        <dbReference type="Proteomes" id="UP000244932"/>
    </source>
</evidence>
<dbReference type="OrthoDB" id="7346546at2"/>